<name>E4XSI3_OIKDI</name>
<dbReference type="Pfam" id="PF20965">
    <property type="entry name" value="DZF_C"/>
    <property type="match status" value="1"/>
</dbReference>
<dbReference type="InterPro" id="IPR006561">
    <property type="entry name" value="DZF_dom"/>
</dbReference>
<dbReference type="AlphaFoldDB" id="E4XSI3"/>
<evidence type="ECO:0000256" key="6">
    <source>
        <dbReference type="SAM" id="MobiDB-lite"/>
    </source>
</evidence>
<evidence type="ECO:0000256" key="2">
    <source>
        <dbReference type="ARBA" id="ARBA00022490"/>
    </source>
</evidence>
<dbReference type="Pfam" id="PF07528">
    <property type="entry name" value="DZF_N"/>
    <property type="match status" value="1"/>
</dbReference>
<gene>
    <name evidence="9" type="ORF">GSOID_T00002752001</name>
</gene>
<evidence type="ECO:0008006" key="11">
    <source>
        <dbReference type="Google" id="ProtNLM"/>
    </source>
</evidence>
<dbReference type="Gene3D" id="3.30.460.10">
    <property type="entry name" value="Beta Polymerase, domain 2"/>
    <property type="match status" value="1"/>
</dbReference>
<evidence type="ECO:0000256" key="1">
    <source>
        <dbReference type="ARBA" id="ARBA00004496"/>
    </source>
</evidence>
<feature type="region of interest" description="Disordered" evidence="6">
    <location>
        <begin position="21"/>
        <end position="48"/>
    </location>
</feature>
<dbReference type="Gene3D" id="1.10.1410.40">
    <property type="match status" value="1"/>
</dbReference>
<dbReference type="PANTHER" id="PTHR45762">
    <property type="entry name" value="ZINC FINGER RNA-BINDING PROTEIN"/>
    <property type="match status" value="1"/>
</dbReference>
<keyword evidence="5" id="KW-0694">RNA-binding</keyword>
<feature type="compositionally biased region" description="Low complexity" evidence="6">
    <location>
        <begin position="111"/>
        <end position="122"/>
    </location>
</feature>
<dbReference type="SMART" id="SM00358">
    <property type="entry name" value="DSRM"/>
    <property type="match status" value="3"/>
</dbReference>
<keyword evidence="10" id="KW-1185">Reference proteome</keyword>
<evidence type="ECO:0000259" key="8">
    <source>
        <dbReference type="PROSITE" id="PS51703"/>
    </source>
</evidence>
<feature type="region of interest" description="Disordered" evidence="6">
    <location>
        <begin position="466"/>
        <end position="485"/>
    </location>
</feature>
<keyword evidence="4" id="KW-0238">DNA-binding</keyword>
<proteinExistence type="predicted"/>
<evidence type="ECO:0000259" key="7">
    <source>
        <dbReference type="PROSITE" id="PS50137"/>
    </source>
</evidence>
<keyword evidence="3" id="KW-0677">Repeat</keyword>
<keyword evidence="2" id="KW-0963">Cytoplasm</keyword>
<feature type="domain" description="DRBM" evidence="7">
    <location>
        <begin position="256"/>
        <end position="327"/>
    </location>
</feature>
<dbReference type="GO" id="GO:0003725">
    <property type="term" value="F:double-stranded RNA binding"/>
    <property type="evidence" value="ECO:0007669"/>
    <property type="project" value="InterPro"/>
</dbReference>
<dbReference type="GO" id="GO:0071011">
    <property type="term" value="C:precatalytic spliceosome"/>
    <property type="evidence" value="ECO:0007669"/>
    <property type="project" value="TreeGrafter"/>
</dbReference>
<evidence type="ECO:0000313" key="9">
    <source>
        <dbReference type="EMBL" id="CBY12695.1"/>
    </source>
</evidence>
<feature type="domain" description="DZF" evidence="8">
    <location>
        <begin position="483"/>
        <end position="853"/>
    </location>
</feature>
<dbReference type="SUPFAM" id="SSF54768">
    <property type="entry name" value="dsRNA-binding domain-like"/>
    <property type="match status" value="3"/>
</dbReference>
<dbReference type="GO" id="GO:0003727">
    <property type="term" value="F:single-stranded RNA binding"/>
    <property type="evidence" value="ECO:0007669"/>
    <property type="project" value="TreeGrafter"/>
</dbReference>
<dbReference type="InterPro" id="IPR049401">
    <property type="entry name" value="DZF_dom_N"/>
</dbReference>
<dbReference type="InterPro" id="IPR043519">
    <property type="entry name" value="NT_sf"/>
</dbReference>
<dbReference type="Proteomes" id="UP000001307">
    <property type="component" value="Unassembled WGS sequence"/>
</dbReference>
<dbReference type="InterPro" id="IPR014720">
    <property type="entry name" value="dsRBD_dom"/>
</dbReference>
<dbReference type="OrthoDB" id="8898434at2759"/>
<organism evidence="9">
    <name type="scientific">Oikopleura dioica</name>
    <name type="common">Tunicate</name>
    <dbReference type="NCBI Taxonomy" id="34765"/>
    <lineage>
        <taxon>Eukaryota</taxon>
        <taxon>Metazoa</taxon>
        <taxon>Chordata</taxon>
        <taxon>Tunicata</taxon>
        <taxon>Appendicularia</taxon>
        <taxon>Copelata</taxon>
        <taxon>Oikopleuridae</taxon>
        <taxon>Oikopleura</taxon>
    </lineage>
</organism>
<dbReference type="InterPro" id="IPR049402">
    <property type="entry name" value="DZF_dom_C"/>
</dbReference>
<dbReference type="InterPro" id="IPR044446">
    <property type="entry name" value="DHX9_DSRM_2"/>
</dbReference>
<feature type="compositionally biased region" description="Basic and acidic residues" evidence="6">
    <location>
        <begin position="470"/>
        <end position="485"/>
    </location>
</feature>
<comment type="subcellular location">
    <subcellularLocation>
        <location evidence="1">Cytoplasm</location>
    </subcellularLocation>
</comment>
<dbReference type="GO" id="GO:0003677">
    <property type="term" value="F:DNA binding"/>
    <property type="evidence" value="ECO:0007669"/>
    <property type="project" value="UniProtKB-KW"/>
</dbReference>
<sequence length="853" mass="95214">MSGQFYNLPGNDFNNSYSPSSYNSFSSVGQQDQHHPNMYNYNHSHQHTPDINQGWNQQVTPPGPPVPPNGLQRNYGYGHSNFPSPQPNYGPIGQPVPSRGSPVRPRGVPFRGRGQFTNFARPGKPPGPRPIKATEIKAWLFEWCTQKKMKPEYSFTAKGKYPKVRYICTLKVAGLAKPLEAIQEAKNKKEAQTLCAWNFCDQLVEHNMINQSSLPKKISTEEVQANQETAIVSKHPHNSSLMTIGLVENGGWSAENARRRLNEFCMEERISCEFETTSHGSQFQHIAISKLTLTVKKIGQITQTAQASNKKTANAQCALNMVRELFKKGLIEKAGDKRLSNGTVGPDPGDKSMEEIIDAECDELTAGSKRKVDEDKDEFDENGNWTLELARSRLSEFFHKQGKQLNCEEKESGGPFNKQFVCSTEIEIDGEKFAASATAPNKKSAQKKCALSMVIQLYKAGQIPGNSGKKLKDGAKKQRKDGKPYSDAAVELKHPIIMPSWGSRRTTPFDDRHLQFKLETLEFSEEERFAIENAVETVTGFAKTISEKLKSEEDSMTQNNTEWVMSAPQPVGDYCNDLLFKSELTPELVISCRDKPTIKLLTRFTKELGLLHSPNSVTNDAKNSRIIIEKNVNSLPVRVTLCFTSPKMRPNNDMSTEEKFSNKQRALMMAPEDASCSIIKVKEGLALTCVVESNDPSDVLPRTKCLEALAALRRATFFQKRVAPNSNAIPLCRILKSILNEYGNDLVGLRSWTLQLIIQKALDTAPYPLTAGDGFRRVLSVISCGILLPGNVGVRDWCEINLEGAKPQENLGDAAGTLTKQQREDVTFAFQSFLRQVSFMNINKVLKIPKLEK</sequence>
<dbReference type="FunFam" id="3.30.160.20:FF:000028">
    <property type="entry name" value="ATP-dependent RNA helicase A"/>
    <property type="match status" value="1"/>
</dbReference>
<dbReference type="PANTHER" id="PTHR45762:SF3">
    <property type="entry name" value="ZINC-FINGER PROTEIN AT 72D, ISOFORM B"/>
    <property type="match status" value="1"/>
</dbReference>
<reference evidence="9" key="1">
    <citation type="journal article" date="2010" name="Science">
        <title>Plasticity of animal genome architecture unmasked by rapid evolution of a pelagic tunicate.</title>
        <authorList>
            <person name="Denoeud F."/>
            <person name="Henriet S."/>
            <person name="Mungpakdee S."/>
            <person name="Aury J.M."/>
            <person name="Da Silva C."/>
            <person name="Brinkmann H."/>
            <person name="Mikhaleva J."/>
            <person name="Olsen L.C."/>
            <person name="Jubin C."/>
            <person name="Canestro C."/>
            <person name="Bouquet J.M."/>
            <person name="Danks G."/>
            <person name="Poulain J."/>
            <person name="Campsteijn C."/>
            <person name="Adamski M."/>
            <person name="Cross I."/>
            <person name="Yadetie F."/>
            <person name="Muffato M."/>
            <person name="Louis A."/>
            <person name="Butcher S."/>
            <person name="Tsagkogeorga G."/>
            <person name="Konrad A."/>
            <person name="Singh S."/>
            <person name="Jensen M.F."/>
            <person name="Cong E.H."/>
            <person name="Eikeseth-Otteraa H."/>
            <person name="Noel B."/>
            <person name="Anthouard V."/>
            <person name="Porcel B.M."/>
            <person name="Kachouri-Lafond R."/>
            <person name="Nishino A."/>
            <person name="Ugolini M."/>
            <person name="Chourrout P."/>
            <person name="Nishida H."/>
            <person name="Aasland R."/>
            <person name="Huzurbazar S."/>
            <person name="Westhof E."/>
            <person name="Delsuc F."/>
            <person name="Lehrach H."/>
            <person name="Reinhardt R."/>
            <person name="Weissenbach J."/>
            <person name="Roy S.W."/>
            <person name="Artiguenave F."/>
            <person name="Postlethwait J.H."/>
            <person name="Manak J.R."/>
            <person name="Thompson E.M."/>
            <person name="Jaillon O."/>
            <person name="Du Pasquier L."/>
            <person name="Boudinot P."/>
            <person name="Liberles D.A."/>
            <person name="Volff J.N."/>
            <person name="Philippe H."/>
            <person name="Lenhard B."/>
            <person name="Roest Crollius H."/>
            <person name="Wincker P."/>
            <person name="Chourrout D."/>
        </authorList>
    </citation>
    <scope>NUCLEOTIDE SEQUENCE [LARGE SCALE GENOMIC DNA]</scope>
</reference>
<evidence type="ECO:0000256" key="5">
    <source>
        <dbReference type="PROSITE-ProRule" id="PRU00266"/>
    </source>
</evidence>
<dbReference type="Gene3D" id="3.30.160.20">
    <property type="match status" value="3"/>
</dbReference>
<feature type="region of interest" description="Disordered" evidence="6">
    <location>
        <begin position="111"/>
        <end position="130"/>
    </location>
</feature>
<dbReference type="EMBL" id="FN653135">
    <property type="protein sequence ID" value="CBY12695.1"/>
    <property type="molecule type" value="Genomic_DNA"/>
</dbReference>
<protein>
    <recommendedName>
        <fullName evidence="11">RNA helicase</fullName>
    </recommendedName>
</protein>
<feature type="compositionally biased region" description="Polar residues" evidence="6">
    <location>
        <begin position="39"/>
        <end position="48"/>
    </location>
</feature>
<dbReference type="PROSITE" id="PS51703">
    <property type="entry name" value="DZF"/>
    <property type="match status" value="1"/>
</dbReference>
<dbReference type="SMART" id="SM00572">
    <property type="entry name" value="DZF"/>
    <property type="match status" value="1"/>
</dbReference>
<accession>E4XSI3</accession>
<evidence type="ECO:0000313" key="10">
    <source>
        <dbReference type="Proteomes" id="UP000001307"/>
    </source>
</evidence>
<dbReference type="PROSITE" id="PS50137">
    <property type="entry name" value="DS_RBD"/>
    <property type="match status" value="1"/>
</dbReference>
<evidence type="ECO:0000256" key="4">
    <source>
        <dbReference type="ARBA" id="ARBA00023125"/>
    </source>
</evidence>
<dbReference type="Pfam" id="PF00035">
    <property type="entry name" value="dsrm"/>
    <property type="match status" value="2"/>
</dbReference>
<dbReference type="CDD" id="cd19855">
    <property type="entry name" value="DSRM_DHX9_rpt2"/>
    <property type="match status" value="2"/>
</dbReference>
<dbReference type="GO" id="GO:0005737">
    <property type="term" value="C:cytoplasm"/>
    <property type="evidence" value="ECO:0007669"/>
    <property type="project" value="UniProtKB-SubCell"/>
</dbReference>
<evidence type="ECO:0000256" key="3">
    <source>
        <dbReference type="ARBA" id="ARBA00022737"/>
    </source>
</evidence>
<dbReference type="InParanoid" id="E4XSI3"/>